<evidence type="ECO:0000313" key="2">
    <source>
        <dbReference type="Proteomes" id="UP000061382"/>
    </source>
</evidence>
<gene>
    <name evidence="1" type="ORF">DC20_05660</name>
</gene>
<organism evidence="1 2">
    <name type="scientific">Rufibacter tibetensis</name>
    <dbReference type="NCBI Taxonomy" id="512763"/>
    <lineage>
        <taxon>Bacteria</taxon>
        <taxon>Pseudomonadati</taxon>
        <taxon>Bacteroidota</taxon>
        <taxon>Cytophagia</taxon>
        <taxon>Cytophagales</taxon>
        <taxon>Hymenobacteraceae</taxon>
        <taxon>Rufibacter</taxon>
    </lineage>
</organism>
<dbReference type="OrthoDB" id="679343at2"/>
<evidence type="ECO:0008006" key="3">
    <source>
        <dbReference type="Google" id="ProtNLM"/>
    </source>
</evidence>
<dbReference type="PATRIC" id="fig|512763.3.peg.1256"/>
<accession>A0A0P0C180</accession>
<dbReference type="Proteomes" id="UP000061382">
    <property type="component" value="Chromosome"/>
</dbReference>
<dbReference type="KEGG" id="rti:DC20_05660"/>
<sequence>MQSLEKNLEIIENSPFARIARWKLKSSNVAMVLGKTIHLSGVSKENFLQDSPWVAHELCHVRQFQEHGFLRFLWLYLVESLRVGYYNNKYEVEARMAGVKETHLVRNKPTPPPSSMT</sequence>
<reference evidence="1 2" key="1">
    <citation type="submission" date="2015-08" db="EMBL/GenBank/DDBJ databases">
        <title>Complete genome sequence of Rufibacter tibetensis strain 1351t, a radiation-resistant bacterium from tibet plateau.</title>
        <authorList>
            <person name="Dai J."/>
        </authorList>
    </citation>
    <scope>NUCLEOTIDE SEQUENCE [LARGE SCALE GENOMIC DNA]</scope>
    <source>
        <strain evidence="1 2">1351</strain>
    </source>
</reference>
<evidence type="ECO:0000313" key="1">
    <source>
        <dbReference type="EMBL" id="ALI98549.1"/>
    </source>
</evidence>
<keyword evidence="2" id="KW-1185">Reference proteome</keyword>
<dbReference type="EMBL" id="CP012643">
    <property type="protein sequence ID" value="ALI98549.1"/>
    <property type="molecule type" value="Genomic_DNA"/>
</dbReference>
<name>A0A0P0C180_9BACT</name>
<dbReference type="AlphaFoldDB" id="A0A0P0C180"/>
<dbReference type="STRING" id="512763.DC20_05660"/>
<protein>
    <recommendedName>
        <fullName evidence="3">DUF4157 domain-containing protein</fullName>
    </recommendedName>
</protein>
<proteinExistence type="predicted"/>
<dbReference type="RefSeq" id="WP_062542937.1">
    <property type="nucleotide sequence ID" value="NZ_CP012643.1"/>
</dbReference>